<evidence type="ECO:0000256" key="1">
    <source>
        <dbReference type="SAM" id="Phobius"/>
    </source>
</evidence>
<feature type="transmembrane region" description="Helical" evidence="1">
    <location>
        <begin position="30"/>
        <end position="49"/>
    </location>
</feature>
<name>A0A2H4ZYF1_9EURY</name>
<dbReference type="KEGG" id="hta:BVU17_08280"/>
<organism evidence="2 3">
    <name type="scientific">Haloarcula taiwanensis</name>
    <dbReference type="NCBI Taxonomy" id="1932004"/>
    <lineage>
        <taxon>Archaea</taxon>
        <taxon>Methanobacteriati</taxon>
        <taxon>Methanobacteriota</taxon>
        <taxon>Stenosarchaea group</taxon>
        <taxon>Halobacteria</taxon>
        <taxon>Halobacteriales</taxon>
        <taxon>Haloarculaceae</taxon>
        <taxon>Haloarcula</taxon>
    </lineage>
</organism>
<accession>A0A2H4ZYF1</accession>
<dbReference type="AlphaFoldDB" id="A0A2H4ZYF1"/>
<protein>
    <recommendedName>
        <fullName evidence="4">Cox cluster protein</fullName>
    </recommendedName>
</protein>
<evidence type="ECO:0008006" key="4">
    <source>
        <dbReference type="Google" id="ProtNLM"/>
    </source>
</evidence>
<dbReference type="EMBL" id="CP019154">
    <property type="protein sequence ID" value="AUG47511.1"/>
    <property type="molecule type" value="Genomic_DNA"/>
</dbReference>
<keyword evidence="1" id="KW-0812">Transmembrane</keyword>
<reference evidence="2 3" key="1">
    <citation type="submission" date="2017-01" db="EMBL/GenBank/DDBJ databases">
        <title>A Red Light-Sensitive Sensory Rhodopsin I From Haloarcula taiwanensis, A New Haloarchaeon Isolated From Taiwan.</title>
        <authorList>
            <person name="Yang C.-S."/>
            <person name="Han Y.-A."/>
            <person name="Chen P.-C."/>
            <person name="Ng W.V."/>
            <person name="Chen T.-W."/>
        </authorList>
    </citation>
    <scope>NUCLEOTIDE SEQUENCE [LARGE SCALE GENOMIC DNA]</scope>
    <source>
        <strain evidence="2 3">Taiwanensis</strain>
    </source>
</reference>
<dbReference type="Proteomes" id="UP000242917">
    <property type="component" value="Chromosome I"/>
</dbReference>
<proteinExistence type="predicted"/>
<feature type="transmembrane region" description="Helical" evidence="1">
    <location>
        <begin position="55"/>
        <end position="79"/>
    </location>
</feature>
<keyword evidence="1" id="KW-1133">Transmembrane helix</keyword>
<evidence type="ECO:0000313" key="2">
    <source>
        <dbReference type="EMBL" id="AUG47511.1"/>
    </source>
</evidence>
<sequence length="87" mass="8913">MSPPRPFIDPTTGELDTAQILSEAVPLAKLIGVFVAGSLLPYAIVFFGSEGSVPGAVLALLGEFILAVGAGVVLMYVIARGIRLAGE</sequence>
<evidence type="ECO:0000313" key="3">
    <source>
        <dbReference type="Proteomes" id="UP000242917"/>
    </source>
</evidence>
<gene>
    <name evidence="2" type="ORF">BVU17_08280</name>
</gene>
<dbReference type="OrthoDB" id="204569at2157"/>
<keyword evidence="1" id="KW-0472">Membrane</keyword>
<keyword evidence="3" id="KW-1185">Reference proteome</keyword>